<organism evidence="1 2">
    <name type="scientific">Kineosporia babensis</name>
    <dbReference type="NCBI Taxonomy" id="499548"/>
    <lineage>
        <taxon>Bacteria</taxon>
        <taxon>Bacillati</taxon>
        <taxon>Actinomycetota</taxon>
        <taxon>Actinomycetes</taxon>
        <taxon>Kineosporiales</taxon>
        <taxon>Kineosporiaceae</taxon>
        <taxon>Kineosporia</taxon>
    </lineage>
</organism>
<comment type="caution">
    <text evidence="1">The sequence shown here is derived from an EMBL/GenBank/DDBJ whole genome shotgun (WGS) entry which is preliminary data.</text>
</comment>
<accession>A0A9X1NJU4</accession>
<sequence length="240" mass="26052">MTDWSRLRHAHGSAQDIPGRLEQLSTQPRAELWNDLWSALCHQGEVYDASFAALPALARIAAGSDREPAVNAIVLAAAIVAAAENPIEHPAQLQVAAERQLHARRCAPLEYIYLLAAMLTFEGEVHWNEDLPAGLSDGEYELTCPECDAELLMVLDERGFYAADAEDESRTTPLRPSDAGKLEGQGRRLHDLAASDGQHEIAGMLTYVFGEADCPCCAAGFVVTEHIGIPYDGTDGLNEE</sequence>
<dbReference type="EMBL" id="JAJOMB010000028">
    <property type="protein sequence ID" value="MCD5316322.1"/>
    <property type="molecule type" value="Genomic_DNA"/>
</dbReference>
<evidence type="ECO:0000313" key="1">
    <source>
        <dbReference type="EMBL" id="MCD5316322.1"/>
    </source>
</evidence>
<gene>
    <name evidence="1" type="ORF">LR394_36035</name>
</gene>
<dbReference type="RefSeq" id="WP_231449174.1">
    <property type="nucleotide sequence ID" value="NZ_JAJOMB010000028.1"/>
</dbReference>
<evidence type="ECO:0000313" key="2">
    <source>
        <dbReference type="Proteomes" id="UP001138997"/>
    </source>
</evidence>
<dbReference type="AlphaFoldDB" id="A0A9X1NJU4"/>
<proteinExistence type="predicted"/>
<dbReference type="Proteomes" id="UP001138997">
    <property type="component" value="Unassembled WGS sequence"/>
</dbReference>
<reference evidence="1" key="1">
    <citation type="submission" date="2021-11" db="EMBL/GenBank/DDBJ databases">
        <title>Streptomyces corallinus and Kineosporia corallina sp. nov., two new coral-derived marine actinobacteria.</title>
        <authorList>
            <person name="Buangrab K."/>
            <person name="Sutthacheep M."/>
            <person name="Yeemin T."/>
            <person name="Harunari E."/>
            <person name="Igarashi Y."/>
            <person name="Sripreechasak P."/>
            <person name="Kanchanasin P."/>
            <person name="Tanasupawat S."/>
            <person name="Phongsopitanun W."/>
        </authorList>
    </citation>
    <scope>NUCLEOTIDE SEQUENCE</scope>
    <source>
        <strain evidence="1">JCM 31032</strain>
    </source>
</reference>
<keyword evidence="2" id="KW-1185">Reference proteome</keyword>
<name>A0A9X1NJU4_9ACTN</name>
<protein>
    <submittedName>
        <fullName evidence="1">Uncharacterized protein</fullName>
    </submittedName>
</protein>